<gene>
    <name evidence="2" type="ORF">ACHAWO_003661</name>
</gene>
<accession>A0ABD3N9B9</accession>
<name>A0ABD3N9B9_9STRA</name>
<feature type="chain" id="PRO_5044752417" evidence="1">
    <location>
        <begin position="31"/>
        <end position="67"/>
    </location>
</feature>
<organism evidence="2 3">
    <name type="scientific">Cyclotella atomus</name>
    <dbReference type="NCBI Taxonomy" id="382360"/>
    <lineage>
        <taxon>Eukaryota</taxon>
        <taxon>Sar</taxon>
        <taxon>Stramenopiles</taxon>
        <taxon>Ochrophyta</taxon>
        <taxon>Bacillariophyta</taxon>
        <taxon>Coscinodiscophyceae</taxon>
        <taxon>Thalassiosirophycidae</taxon>
        <taxon>Stephanodiscales</taxon>
        <taxon>Stephanodiscaceae</taxon>
        <taxon>Cyclotella</taxon>
    </lineage>
</organism>
<keyword evidence="3" id="KW-1185">Reference proteome</keyword>
<protein>
    <submittedName>
        <fullName evidence="2">Uncharacterized protein</fullName>
    </submittedName>
</protein>
<proteinExistence type="predicted"/>
<keyword evidence="1" id="KW-0732">Signal</keyword>
<dbReference type="EMBL" id="JALLPJ020001264">
    <property type="protein sequence ID" value="KAL3772606.1"/>
    <property type="molecule type" value="Genomic_DNA"/>
</dbReference>
<dbReference type="Proteomes" id="UP001530400">
    <property type="component" value="Unassembled WGS sequence"/>
</dbReference>
<evidence type="ECO:0000313" key="2">
    <source>
        <dbReference type="EMBL" id="KAL3772606.1"/>
    </source>
</evidence>
<evidence type="ECO:0000256" key="1">
    <source>
        <dbReference type="SAM" id="SignalP"/>
    </source>
</evidence>
<feature type="signal peptide" evidence="1">
    <location>
        <begin position="1"/>
        <end position="30"/>
    </location>
</feature>
<sequence length="67" mass="7327">MCAKTHFIANNRSLKVLVAMAWGLCNEVDGSPLFDEMAEPWKDQSKRNGNLTIKSWGCKSAGAGKIT</sequence>
<evidence type="ECO:0000313" key="3">
    <source>
        <dbReference type="Proteomes" id="UP001530400"/>
    </source>
</evidence>
<reference evidence="2 3" key="1">
    <citation type="submission" date="2024-10" db="EMBL/GenBank/DDBJ databases">
        <title>Updated reference genomes for cyclostephanoid diatoms.</title>
        <authorList>
            <person name="Roberts W.R."/>
            <person name="Alverson A.J."/>
        </authorList>
    </citation>
    <scope>NUCLEOTIDE SEQUENCE [LARGE SCALE GENOMIC DNA]</scope>
    <source>
        <strain evidence="2 3">AJA010-31</strain>
    </source>
</reference>
<comment type="caution">
    <text evidence="2">The sequence shown here is derived from an EMBL/GenBank/DDBJ whole genome shotgun (WGS) entry which is preliminary data.</text>
</comment>
<dbReference type="AlphaFoldDB" id="A0ABD3N9B9"/>